<gene>
    <name evidence="1" type="ORF">BO66DRAFT_393258</name>
</gene>
<evidence type="ECO:0000313" key="2">
    <source>
        <dbReference type="Proteomes" id="UP000249661"/>
    </source>
</evidence>
<evidence type="ECO:0000313" key="1">
    <source>
        <dbReference type="EMBL" id="RAH68238.1"/>
    </source>
</evidence>
<reference evidence="1" key="1">
    <citation type="submission" date="2018-02" db="EMBL/GenBank/DDBJ databases">
        <title>The genomes of Aspergillus section Nigri reveals drivers in fungal speciation.</title>
        <authorList>
            <consortium name="DOE Joint Genome Institute"/>
            <person name="Vesth T.C."/>
            <person name="Nybo J."/>
            <person name="Theobald S."/>
            <person name="Brandl J."/>
            <person name="Frisvad J.C."/>
            <person name="Nielsen K.F."/>
            <person name="Lyhne E.K."/>
            <person name="Kogle M.E."/>
            <person name="Kuo A."/>
            <person name="Riley R."/>
            <person name="Clum A."/>
            <person name="Nolan M."/>
            <person name="Lipzen A."/>
            <person name="Salamov A."/>
            <person name="Henrissat B."/>
            <person name="Wiebenga A."/>
            <person name="De vries R.P."/>
            <person name="Grigoriev I.V."/>
            <person name="Mortensen U.H."/>
            <person name="Andersen M.R."/>
            <person name="Baker S.E."/>
        </authorList>
    </citation>
    <scope>NUCLEOTIDE SEQUENCE</scope>
    <source>
        <strain evidence="1">CBS 121060</strain>
    </source>
</reference>
<sequence>MQLDLVLLRDACLNSPNRLSMYSTVFIVLYSVEGFSLPPESLNGTDATGIEMKNEPLKTRSGCTSGVCYDTPSIKEQGTMHWGTHLLILQVFFCVSLFNLLYFR</sequence>
<proteinExistence type="predicted"/>
<protein>
    <submittedName>
        <fullName evidence="1">Uncharacterized protein</fullName>
    </submittedName>
</protein>
<dbReference type="EMBL" id="KZ824968">
    <property type="protein sequence ID" value="RAH68238.1"/>
    <property type="molecule type" value="Genomic_DNA"/>
</dbReference>
<name>A0ACD1H4C8_9EURO</name>
<dbReference type="Proteomes" id="UP000249661">
    <property type="component" value="Unassembled WGS sequence"/>
</dbReference>
<keyword evidence="2" id="KW-1185">Reference proteome</keyword>
<organism evidence="1 2">
    <name type="scientific">Aspergillus aculeatinus CBS 121060</name>
    <dbReference type="NCBI Taxonomy" id="1448322"/>
    <lineage>
        <taxon>Eukaryota</taxon>
        <taxon>Fungi</taxon>
        <taxon>Dikarya</taxon>
        <taxon>Ascomycota</taxon>
        <taxon>Pezizomycotina</taxon>
        <taxon>Eurotiomycetes</taxon>
        <taxon>Eurotiomycetidae</taxon>
        <taxon>Eurotiales</taxon>
        <taxon>Aspergillaceae</taxon>
        <taxon>Aspergillus</taxon>
        <taxon>Aspergillus subgen. Circumdati</taxon>
    </lineage>
</organism>
<accession>A0ACD1H4C8</accession>